<dbReference type="EMBL" id="MU394359">
    <property type="protein sequence ID" value="KAI6083031.1"/>
    <property type="molecule type" value="Genomic_DNA"/>
</dbReference>
<protein>
    <submittedName>
        <fullName evidence="1">Fungal-specific transcription factor domain-containing protein</fullName>
    </submittedName>
</protein>
<sequence length="538" mass="60466">MSTAGMDSYIHQLRDLIGVRAGRGNRGYAPIQVSMRSAASSTPTADEITRAIPSGSYEENLLSTYWRVFHPLYPFFDKERFSSLYHDMINQKPLQVDQRVFLATLNVMCALAIQSIESLSEENMEYESKRFFDIAQDILPFGTDPKYTPEEIRYFLLLSLFFQSTGRLDLSRVAVLSAIGVARKFGLHVPGYENVGDLKSRERAKLLWHGCILMDRITSITLGMPSAITSRLASIVPLPQIRCIISSNEADVAQPIDKEATDALEFFVISTKLFEVMNSIMVAIRHPAPIMEDLIAAMKLDDCLSRIQSALPSHLRLGSLDVPEDELSFRKAVVLRARFLQARILLFRPMLARFGQSGDREVESASQESITDRMVQQCALACVESAREMVTMLFTLQGKSNVLPLWWCRVHYLYTAATVILGGVFLRNKITLTPSTPCLWLLYLRVTASLESLTRFGSLARRSSAAIRFLSERILRELRKIEDGHLISTAGEPADSPLSTDGVNAEEPSEGVGSRRIDFDFVVEDYYWLTNMPGSVLY</sequence>
<comment type="caution">
    <text evidence="1">The sequence shown here is derived from an EMBL/GenBank/DDBJ whole genome shotgun (WGS) entry which is preliminary data.</text>
</comment>
<evidence type="ECO:0000313" key="1">
    <source>
        <dbReference type="EMBL" id="KAI6083031.1"/>
    </source>
</evidence>
<gene>
    <name evidence="1" type="ORF">F4821DRAFT_281372</name>
</gene>
<proteinExistence type="predicted"/>
<name>A0ACC0CRM1_9PEZI</name>
<dbReference type="Proteomes" id="UP001497680">
    <property type="component" value="Unassembled WGS sequence"/>
</dbReference>
<accession>A0ACC0CRM1</accession>
<evidence type="ECO:0000313" key="2">
    <source>
        <dbReference type="Proteomes" id="UP001497680"/>
    </source>
</evidence>
<keyword evidence="2" id="KW-1185">Reference proteome</keyword>
<organism evidence="1 2">
    <name type="scientific">Hypoxylon rubiginosum</name>
    <dbReference type="NCBI Taxonomy" id="110542"/>
    <lineage>
        <taxon>Eukaryota</taxon>
        <taxon>Fungi</taxon>
        <taxon>Dikarya</taxon>
        <taxon>Ascomycota</taxon>
        <taxon>Pezizomycotina</taxon>
        <taxon>Sordariomycetes</taxon>
        <taxon>Xylariomycetidae</taxon>
        <taxon>Xylariales</taxon>
        <taxon>Hypoxylaceae</taxon>
        <taxon>Hypoxylon</taxon>
    </lineage>
</organism>
<reference evidence="1 2" key="1">
    <citation type="journal article" date="2022" name="New Phytol.">
        <title>Ecological generalism drives hyperdiversity of secondary metabolite gene clusters in xylarialean endophytes.</title>
        <authorList>
            <person name="Franco M.E.E."/>
            <person name="Wisecaver J.H."/>
            <person name="Arnold A.E."/>
            <person name="Ju Y.M."/>
            <person name="Slot J.C."/>
            <person name="Ahrendt S."/>
            <person name="Moore L.P."/>
            <person name="Eastman K.E."/>
            <person name="Scott K."/>
            <person name="Konkel Z."/>
            <person name="Mondo S.J."/>
            <person name="Kuo A."/>
            <person name="Hayes R.D."/>
            <person name="Haridas S."/>
            <person name="Andreopoulos B."/>
            <person name="Riley R."/>
            <person name="LaButti K."/>
            <person name="Pangilinan J."/>
            <person name="Lipzen A."/>
            <person name="Amirebrahimi M."/>
            <person name="Yan J."/>
            <person name="Adam C."/>
            <person name="Keymanesh K."/>
            <person name="Ng V."/>
            <person name="Louie K."/>
            <person name="Northen T."/>
            <person name="Drula E."/>
            <person name="Henrissat B."/>
            <person name="Hsieh H.M."/>
            <person name="Youens-Clark K."/>
            <person name="Lutzoni F."/>
            <person name="Miadlikowska J."/>
            <person name="Eastwood D.C."/>
            <person name="Hamelin R.C."/>
            <person name="Grigoriev I.V."/>
            <person name="U'Ren J.M."/>
        </authorList>
    </citation>
    <scope>NUCLEOTIDE SEQUENCE [LARGE SCALE GENOMIC DNA]</scope>
    <source>
        <strain evidence="1 2">ER1909</strain>
    </source>
</reference>